<name>A0A7N0VLC8_KALFE</name>
<dbReference type="PRINTS" id="PR00385">
    <property type="entry name" value="P450"/>
</dbReference>
<evidence type="ECO:0000256" key="3">
    <source>
        <dbReference type="ARBA" id="ARBA00022617"/>
    </source>
</evidence>
<evidence type="ECO:0000313" key="11">
    <source>
        <dbReference type="Proteomes" id="UP000594263"/>
    </source>
</evidence>
<dbReference type="GO" id="GO:0004497">
    <property type="term" value="F:monooxygenase activity"/>
    <property type="evidence" value="ECO:0007669"/>
    <property type="project" value="UniProtKB-KW"/>
</dbReference>
<dbReference type="PRINTS" id="PR00463">
    <property type="entry name" value="EP450I"/>
</dbReference>
<evidence type="ECO:0008006" key="12">
    <source>
        <dbReference type="Google" id="ProtNLM"/>
    </source>
</evidence>
<evidence type="ECO:0000313" key="10">
    <source>
        <dbReference type="EnsemblPlants" id="Kaladp1129s0021.1.v1.1"/>
    </source>
</evidence>
<feature type="signal peptide" evidence="9">
    <location>
        <begin position="1"/>
        <end position="19"/>
    </location>
</feature>
<evidence type="ECO:0000256" key="1">
    <source>
        <dbReference type="ARBA" id="ARBA00001971"/>
    </source>
</evidence>
<evidence type="ECO:0000256" key="8">
    <source>
        <dbReference type="PIRSR" id="PIRSR602401-1"/>
    </source>
</evidence>
<keyword evidence="5" id="KW-0560">Oxidoreductase</keyword>
<dbReference type="CDD" id="cd11072">
    <property type="entry name" value="CYP71-like"/>
    <property type="match status" value="1"/>
</dbReference>
<keyword evidence="9" id="KW-0732">Signal</keyword>
<protein>
    <recommendedName>
        <fullName evidence="12">Cytochrome P450</fullName>
    </recommendedName>
</protein>
<comment type="cofactor">
    <cofactor evidence="1 8">
        <name>heme</name>
        <dbReference type="ChEBI" id="CHEBI:30413"/>
    </cofactor>
</comment>
<evidence type="ECO:0000256" key="4">
    <source>
        <dbReference type="ARBA" id="ARBA00022723"/>
    </source>
</evidence>
<dbReference type="Gramene" id="Kaladp1129s0021.1.v1.1">
    <property type="protein sequence ID" value="Kaladp1129s0021.1.v1.1"/>
    <property type="gene ID" value="Kaladp1129s0021.v1.1"/>
</dbReference>
<dbReference type="GO" id="GO:0016705">
    <property type="term" value="F:oxidoreductase activity, acting on paired donors, with incorporation or reduction of molecular oxygen"/>
    <property type="evidence" value="ECO:0007669"/>
    <property type="project" value="InterPro"/>
</dbReference>
<evidence type="ECO:0000256" key="9">
    <source>
        <dbReference type="SAM" id="SignalP"/>
    </source>
</evidence>
<feature type="binding site" description="axial binding residue" evidence="8">
    <location>
        <position position="446"/>
    </location>
    <ligand>
        <name>heme</name>
        <dbReference type="ChEBI" id="CHEBI:30413"/>
    </ligand>
    <ligandPart>
        <name>Fe</name>
        <dbReference type="ChEBI" id="CHEBI:18248"/>
    </ligandPart>
</feature>
<dbReference type="InterPro" id="IPR001128">
    <property type="entry name" value="Cyt_P450"/>
</dbReference>
<dbReference type="GO" id="GO:0020037">
    <property type="term" value="F:heme binding"/>
    <property type="evidence" value="ECO:0007669"/>
    <property type="project" value="InterPro"/>
</dbReference>
<comment type="similarity">
    <text evidence="2">Belongs to the cytochrome P450 family.</text>
</comment>
<dbReference type="AlphaFoldDB" id="A0A7N0VLC8"/>
<evidence type="ECO:0000256" key="2">
    <source>
        <dbReference type="ARBA" id="ARBA00010617"/>
    </source>
</evidence>
<keyword evidence="3 8" id="KW-0349">Heme</keyword>
<evidence type="ECO:0000256" key="6">
    <source>
        <dbReference type="ARBA" id="ARBA00023004"/>
    </source>
</evidence>
<keyword evidence="4 8" id="KW-0479">Metal-binding</keyword>
<dbReference type="OMA" id="HKKINNV"/>
<feature type="chain" id="PRO_5029587714" description="Cytochrome P450" evidence="9">
    <location>
        <begin position="20"/>
        <end position="521"/>
    </location>
</feature>
<keyword evidence="6 8" id="KW-0408">Iron</keyword>
<dbReference type="InterPro" id="IPR036396">
    <property type="entry name" value="Cyt_P450_sf"/>
</dbReference>
<dbReference type="Proteomes" id="UP000594263">
    <property type="component" value="Unplaced"/>
</dbReference>
<organism evidence="10 11">
    <name type="scientific">Kalanchoe fedtschenkoi</name>
    <name type="common">Lavender scallops</name>
    <name type="synonym">South American air plant</name>
    <dbReference type="NCBI Taxonomy" id="63787"/>
    <lineage>
        <taxon>Eukaryota</taxon>
        <taxon>Viridiplantae</taxon>
        <taxon>Streptophyta</taxon>
        <taxon>Embryophyta</taxon>
        <taxon>Tracheophyta</taxon>
        <taxon>Spermatophyta</taxon>
        <taxon>Magnoliopsida</taxon>
        <taxon>eudicotyledons</taxon>
        <taxon>Gunneridae</taxon>
        <taxon>Pentapetalae</taxon>
        <taxon>Saxifragales</taxon>
        <taxon>Crassulaceae</taxon>
        <taxon>Kalanchoe</taxon>
    </lineage>
</organism>
<dbReference type="GO" id="GO:0005506">
    <property type="term" value="F:iron ion binding"/>
    <property type="evidence" value="ECO:0007669"/>
    <property type="project" value="InterPro"/>
</dbReference>
<sequence length="521" mass="59227">MLPLTLLVLLLAGLALLWGLTKKRRRHNFMIHKQPPSPPGLPIIGNLHQLGARPHQSLTRFAERHGPVMLLRLGFEPTLVLSSAEAAKEALKTRDVDYSSRALSFCWGKLTYNYVDVAFTSYSEYWREKRKICVVELVNLKRVQSFQPVRTEVTDALIQSLAASAAKGEAVDLGEVSFELTASIIFKIAFGRSLKGSLMDGKGLEKLLHETTAVLGSFAAADFFPYVGWMADKLSGLHSRLDRLFERFDGFLEGVIQEHLNSDKLKDKQHEDIVDVLLRIHREHVRSGATWFTMNNVKAILIDVFLGGIDTGAITLVWALAELVKNPEVMKKVQDEIRHWTSGKDRLTEKDIDNLKYFKMVIKETLRLHTAVPLLVSKKTTAKTQMFGYPIQEGVRVFINVWAIARDPKVWDQPEKFIPERFKDSLVDYRGQHFELLPFGGCRRICPEINMAMATIEFVLANMLHRFDWKLSDGMTPEELDLEEGRGFTVFRKSLSSLCLSIIIVDLELHVHPCINHIEPE</sequence>
<evidence type="ECO:0000256" key="5">
    <source>
        <dbReference type="ARBA" id="ARBA00023002"/>
    </source>
</evidence>
<dbReference type="InterPro" id="IPR002401">
    <property type="entry name" value="Cyt_P450_E_grp-I"/>
</dbReference>
<keyword evidence="11" id="KW-1185">Reference proteome</keyword>
<keyword evidence="7" id="KW-0503">Monooxygenase</keyword>
<dbReference type="SUPFAM" id="SSF48264">
    <property type="entry name" value="Cytochrome P450"/>
    <property type="match status" value="1"/>
</dbReference>
<dbReference type="PANTHER" id="PTHR47955:SF19">
    <property type="entry name" value="CYTOCHROME P450 71A9-LIKE ISOFORM X1"/>
    <property type="match status" value="1"/>
</dbReference>
<dbReference type="Gene3D" id="1.10.630.10">
    <property type="entry name" value="Cytochrome P450"/>
    <property type="match status" value="1"/>
</dbReference>
<dbReference type="Pfam" id="PF00067">
    <property type="entry name" value="p450"/>
    <property type="match status" value="1"/>
</dbReference>
<reference evidence="10" key="1">
    <citation type="submission" date="2021-01" db="UniProtKB">
        <authorList>
            <consortium name="EnsemblPlants"/>
        </authorList>
    </citation>
    <scope>IDENTIFICATION</scope>
</reference>
<evidence type="ECO:0000256" key="7">
    <source>
        <dbReference type="ARBA" id="ARBA00023033"/>
    </source>
</evidence>
<dbReference type="EnsemblPlants" id="Kaladp1129s0021.1.v1.1">
    <property type="protein sequence ID" value="Kaladp1129s0021.1.v1.1"/>
    <property type="gene ID" value="Kaladp1129s0021.v1.1"/>
</dbReference>
<dbReference type="PANTHER" id="PTHR47955">
    <property type="entry name" value="CYTOCHROME P450 FAMILY 71 PROTEIN"/>
    <property type="match status" value="1"/>
</dbReference>
<accession>A0A7N0VLC8</accession>
<dbReference type="FunFam" id="1.10.630.10:FF:000011">
    <property type="entry name" value="Cytochrome P450 83B1"/>
    <property type="match status" value="1"/>
</dbReference>
<proteinExistence type="inferred from homology"/>